<dbReference type="EMBL" id="LGRX02033084">
    <property type="protein sequence ID" value="KAK3243126.1"/>
    <property type="molecule type" value="Genomic_DNA"/>
</dbReference>
<dbReference type="AlphaFoldDB" id="A0AAE0EWE5"/>
<keyword evidence="2" id="KW-0732">Signal</keyword>
<dbReference type="Proteomes" id="UP001190700">
    <property type="component" value="Unassembled WGS sequence"/>
</dbReference>
<feature type="signal peptide" evidence="2">
    <location>
        <begin position="1"/>
        <end position="24"/>
    </location>
</feature>
<feature type="region of interest" description="Disordered" evidence="1">
    <location>
        <begin position="394"/>
        <end position="487"/>
    </location>
</feature>
<evidence type="ECO:0000256" key="1">
    <source>
        <dbReference type="SAM" id="MobiDB-lite"/>
    </source>
</evidence>
<feature type="chain" id="PRO_5042073375" evidence="2">
    <location>
        <begin position="25"/>
        <end position="764"/>
    </location>
</feature>
<evidence type="ECO:0000313" key="4">
    <source>
        <dbReference type="Proteomes" id="UP001190700"/>
    </source>
</evidence>
<gene>
    <name evidence="3" type="ORF">CYMTET_47206</name>
</gene>
<proteinExistence type="predicted"/>
<name>A0AAE0EWE5_9CHLO</name>
<accession>A0AAE0EWE5</accession>
<evidence type="ECO:0000313" key="3">
    <source>
        <dbReference type="EMBL" id="KAK3243126.1"/>
    </source>
</evidence>
<sequence length="764" mass="83972">MLQPSVISCARALCLFWAIEFSSAGASHLRRSLNSVDLEAPSEYRSRCQSIEAHPALQCDRTLECIHTSYFYPQHLWDWCATYDDETWPTTEPILRRVPRLHNAGDLESLLSNRTVLLVGDVKMQHLWHAAACGLSRHGLLRKENLFSHDASAKNLSMPLHSRLQMLKQHGLAGCCEAALTENGMLLLHARTAKHEPDLLQRLLQLPDVVLMGHDAQYSTHEHKVFQEDMRDAIRQIHDFSCLKDKAAVVFEAAADHSPPAGRYPAGALDSRGGRSGGVEGSPLSAARCECAAPSGDSQDEPPSPHNQVLHREIQKFWPGGASGTDTLQLLQLQKFTATRSAMHLADLCALDAPQGTTCCDCASSCYTPLYYDHVFDRLHAALRRVLVGKQLAPKRPSAGMRRQKDARLAAKAKANKAKAGTRVRMEHAVDGLPTRAAPSDPVPADDSQTDPQQPALPPTASASVEEASPKPASAPGAESSPTRPPIVVITSRRPDTAEDLQYVHSSVAAFRQQFPDSSLHFSVSGSAAFLERYNSPPWNASISSADEQHFAARYPWLDLMHKDAFVSSKHSDVYFNTMNAYRIACSMGAEGDRGVIIAEDDIALAASARGRLDDTLTEIRAFAQRKPPALQNLITNADMADFILDGYVVGWSQFAPEGNITGAKWPFMGGIYGDTFRWRADSPGYCCTQFIFLSSSQLACRIFEYFKAHPHGRIQVDVMLGFFATDAYVPWLAMRQPIAQHVGRNGTNINTEVLSSAVDIEIN</sequence>
<organism evidence="3 4">
    <name type="scientific">Cymbomonas tetramitiformis</name>
    <dbReference type="NCBI Taxonomy" id="36881"/>
    <lineage>
        <taxon>Eukaryota</taxon>
        <taxon>Viridiplantae</taxon>
        <taxon>Chlorophyta</taxon>
        <taxon>Pyramimonadophyceae</taxon>
        <taxon>Pyramimonadales</taxon>
        <taxon>Pyramimonadaceae</taxon>
        <taxon>Cymbomonas</taxon>
    </lineage>
</organism>
<reference evidence="3 4" key="1">
    <citation type="journal article" date="2015" name="Genome Biol. Evol.">
        <title>Comparative Genomics of a Bacterivorous Green Alga Reveals Evolutionary Causalities and Consequences of Phago-Mixotrophic Mode of Nutrition.</title>
        <authorList>
            <person name="Burns J.A."/>
            <person name="Paasch A."/>
            <person name="Narechania A."/>
            <person name="Kim E."/>
        </authorList>
    </citation>
    <scope>NUCLEOTIDE SEQUENCE [LARGE SCALE GENOMIC DNA]</scope>
    <source>
        <strain evidence="3 4">PLY_AMNH</strain>
    </source>
</reference>
<comment type="caution">
    <text evidence="3">The sequence shown here is derived from an EMBL/GenBank/DDBJ whole genome shotgun (WGS) entry which is preliminary data.</text>
</comment>
<feature type="region of interest" description="Disordered" evidence="1">
    <location>
        <begin position="260"/>
        <end position="281"/>
    </location>
</feature>
<protein>
    <submittedName>
        <fullName evidence="3">Uncharacterized protein</fullName>
    </submittedName>
</protein>
<keyword evidence="4" id="KW-1185">Reference proteome</keyword>
<evidence type="ECO:0000256" key="2">
    <source>
        <dbReference type="SAM" id="SignalP"/>
    </source>
</evidence>